<dbReference type="Proteomes" id="UP001157974">
    <property type="component" value="Unassembled WGS sequence"/>
</dbReference>
<dbReference type="GO" id="GO:0005778">
    <property type="term" value="C:peroxisomal membrane"/>
    <property type="evidence" value="ECO:0007669"/>
    <property type="project" value="UniProtKB-SubCell"/>
</dbReference>
<keyword evidence="2" id="KW-0962">Peroxisome biogenesis</keyword>
<comment type="subcellular location">
    <subcellularLocation>
        <location evidence="2">Peroxisome membrane</location>
    </subcellularLocation>
</comment>
<accession>A0AAV8V393</accession>
<gene>
    <name evidence="3" type="ORF">NDN08_005782</name>
</gene>
<dbReference type="InterPro" id="IPR013919">
    <property type="entry name" value="Pex16"/>
</dbReference>
<protein>
    <recommendedName>
        <fullName evidence="2">Peroxisomal membrane protein PEX16</fullName>
    </recommendedName>
</protein>
<dbReference type="GO" id="GO:0007031">
    <property type="term" value="P:peroxisome organization"/>
    <property type="evidence" value="ECO:0007669"/>
    <property type="project" value="UniProtKB-KW"/>
</dbReference>
<sequence length="352" mass="39403">METRSSISFMKRLVALDQKCRVFLRANARQITIAEEGLRGLALLAPGGDSELRAEIANTLLGLLGVYRDSAGEGEPRQRMAPVVLLSILRTSQVLMEFGAERSLGRRKKFLVLWFTEIAKAALRLILLSWKNGSEPLEDANEQLQLVPPAHTCQKVQELDSQTGARSGRKIVTLAAVQKETDFTNLFEKIYDQQTSKSFGGLLEEPCEACRIAEQSNGYGTSRGQREVTIENGRRGLTRNVIAELLHILRPVIYLSLVRIYGWKSWKPWLLSLVADLCSIKMMSNVRREKARRVQNLLFYLVRSPFYDNISGALIGAIAKVLGRLPLIGDPITSGAEVADKLQKYYFYISAS</sequence>
<dbReference type="PANTHER" id="PTHR13299:SF0">
    <property type="entry name" value="PEROXISOMAL MEMBRANE PROTEIN PEX16"/>
    <property type="match status" value="1"/>
</dbReference>
<name>A0AAV8V393_9RHOD</name>
<comment type="caution">
    <text evidence="3">The sequence shown here is derived from an EMBL/GenBank/DDBJ whole genome shotgun (WGS) entry which is preliminary data.</text>
</comment>
<comment type="similarity">
    <text evidence="1 2">Belongs to the peroxin-16 family.</text>
</comment>
<proteinExistence type="inferred from homology"/>
<organism evidence="3 4">
    <name type="scientific">Rhodosorus marinus</name>
    <dbReference type="NCBI Taxonomy" id="101924"/>
    <lineage>
        <taxon>Eukaryota</taxon>
        <taxon>Rhodophyta</taxon>
        <taxon>Stylonematophyceae</taxon>
        <taxon>Stylonematales</taxon>
        <taxon>Stylonemataceae</taxon>
        <taxon>Rhodosorus</taxon>
    </lineage>
</organism>
<keyword evidence="4" id="KW-1185">Reference proteome</keyword>
<reference evidence="3 4" key="1">
    <citation type="journal article" date="2023" name="Nat. Commun.">
        <title>Origin of minicircular mitochondrial genomes in red algae.</title>
        <authorList>
            <person name="Lee Y."/>
            <person name="Cho C.H."/>
            <person name="Lee Y.M."/>
            <person name="Park S.I."/>
            <person name="Yang J.H."/>
            <person name="West J.A."/>
            <person name="Bhattacharya D."/>
            <person name="Yoon H.S."/>
        </authorList>
    </citation>
    <scope>NUCLEOTIDE SEQUENCE [LARGE SCALE GENOMIC DNA]</scope>
    <source>
        <strain evidence="3 4">CCMP1338</strain>
        <tissue evidence="3">Whole cell</tissue>
    </source>
</reference>
<dbReference type="EMBL" id="JAMWBK010000001">
    <property type="protein sequence ID" value="KAJ8909085.1"/>
    <property type="molecule type" value="Genomic_DNA"/>
</dbReference>
<evidence type="ECO:0000256" key="1">
    <source>
        <dbReference type="ARBA" id="ARBA00009505"/>
    </source>
</evidence>
<dbReference type="Pfam" id="PF08610">
    <property type="entry name" value="Pex16"/>
    <property type="match status" value="1"/>
</dbReference>
<evidence type="ECO:0000313" key="3">
    <source>
        <dbReference type="EMBL" id="KAJ8909085.1"/>
    </source>
</evidence>
<evidence type="ECO:0000256" key="2">
    <source>
        <dbReference type="RuleBase" id="RU365003"/>
    </source>
</evidence>
<dbReference type="AlphaFoldDB" id="A0AAV8V393"/>
<keyword evidence="2" id="KW-0576">Peroxisome</keyword>
<dbReference type="PANTHER" id="PTHR13299">
    <property type="entry name" value="PEROXISOMAL MEMBRANE PROTEIN PEX16"/>
    <property type="match status" value="1"/>
</dbReference>
<evidence type="ECO:0000313" key="4">
    <source>
        <dbReference type="Proteomes" id="UP001157974"/>
    </source>
</evidence>